<accession>A0AAQ3Q2W4</accession>
<keyword evidence="1" id="KW-0812">Transmembrane</keyword>
<reference evidence="2 3" key="1">
    <citation type="submission" date="2023-10" db="EMBL/GenBank/DDBJ databases">
        <title>Chromosome-scale genome assembly provides insights into flower coloration mechanisms of Canna indica.</title>
        <authorList>
            <person name="Li C."/>
        </authorList>
    </citation>
    <scope>NUCLEOTIDE SEQUENCE [LARGE SCALE GENOMIC DNA]</scope>
    <source>
        <tissue evidence="2">Flower</tissue>
    </source>
</reference>
<protein>
    <submittedName>
        <fullName evidence="2">Uncharacterized protein</fullName>
    </submittedName>
</protein>
<organism evidence="2 3">
    <name type="scientific">Canna indica</name>
    <name type="common">Indian-shot</name>
    <dbReference type="NCBI Taxonomy" id="4628"/>
    <lineage>
        <taxon>Eukaryota</taxon>
        <taxon>Viridiplantae</taxon>
        <taxon>Streptophyta</taxon>
        <taxon>Embryophyta</taxon>
        <taxon>Tracheophyta</taxon>
        <taxon>Spermatophyta</taxon>
        <taxon>Magnoliopsida</taxon>
        <taxon>Liliopsida</taxon>
        <taxon>Zingiberales</taxon>
        <taxon>Cannaceae</taxon>
        <taxon>Canna</taxon>
    </lineage>
</organism>
<keyword evidence="1" id="KW-1133">Transmembrane helix</keyword>
<sequence>MHYLFEPPTHNKRQEARANNGPVPNLIIRLVLRLPRNQQRGKPAAEMLVRTLLVELYPLGCIPTQSDAMSIIPFLVMLLLYPLSFMTDLLVYSRKRRRRMLLLCGHGQRAVEERLLSALKCPWRRPFVRHVTRHMLRRGR</sequence>
<gene>
    <name evidence="2" type="ORF">Cni_G05097</name>
</gene>
<keyword evidence="3" id="KW-1185">Reference proteome</keyword>
<dbReference type="EMBL" id="CP136891">
    <property type="protein sequence ID" value="WOK96390.1"/>
    <property type="molecule type" value="Genomic_DNA"/>
</dbReference>
<evidence type="ECO:0000313" key="3">
    <source>
        <dbReference type="Proteomes" id="UP001327560"/>
    </source>
</evidence>
<dbReference type="AlphaFoldDB" id="A0AAQ3Q2W4"/>
<feature type="transmembrane region" description="Helical" evidence="1">
    <location>
        <begin position="71"/>
        <end position="92"/>
    </location>
</feature>
<keyword evidence="1" id="KW-0472">Membrane</keyword>
<proteinExistence type="predicted"/>
<dbReference type="Proteomes" id="UP001327560">
    <property type="component" value="Chromosome 2"/>
</dbReference>
<evidence type="ECO:0000313" key="2">
    <source>
        <dbReference type="EMBL" id="WOK96390.1"/>
    </source>
</evidence>
<evidence type="ECO:0000256" key="1">
    <source>
        <dbReference type="SAM" id="Phobius"/>
    </source>
</evidence>
<name>A0AAQ3Q2W4_9LILI</name>